<comment type="caution">
    <text evidence="14">The sequence shown here is derived from an EMBL/GenBank/DDBJ whole genome shotgun (WGS) entry which is preliminary data.</text>
</comment>
<dbReference type="GO" id="GO:0005912">
    <property type="term" value="C:adherens junction"/>
    <property type="evidence" value="ECO:0007669"/>
    <property type="project" value="TreeGrafter"/>
</dbReference>
<evidence type="ECO:0000256" key="4">
    <source>
        <dbReference type="ARBA" id="ARBA00008376"/>
    </source>
</evidence>
<dbReference type="GO" id="GO:0008013">
    <property type="term" value="F:beta-catenin binding"/>
    <property type="evidence" value="ECO:0007669"/>
    <property type="project" value="TreeGrafter"/>
</dbReference>
<dbReference type="InterPro" id="IPR001033">
    <property type="entry name" value="Alpha_catenin"/>
</dbReference>
<dbReference type="GO" id="GO:0016342">
    <property type="term" value="C:catenin complex"/>
    <property type="evidence" value="ECO:0007669"/>
    <property type="project" value="TreeGrafter"/>
</dbReference>
<dbReference type="Pfam" id="PF05005">
    <property type="entry name" value="Ocnus"/>
    <property type="match status" value="1"/>
</dbReference>
<proteinExistence type="inferred from homology"/>
<evidence type="ECO:0000313" key="15">
    <source>
        <dbReference type="Proteomes" id="UP000719412"/>
    </source>
</evidence>
<dbReference type="GO" id="GO:0098609">
    <property type="term" value="P:cell-cell adhesion"/>
    <property type="evidence" value="ECO:0007669"/>
    <property type="project" value="TreeGrafter"/>
</dbReference>
<gene>
    <name evidence="14" type="ORF">GEV33_008263</name>
</gene>
<dbReference type="Gene3D" id="1.20.120.230">
    <property type="entry name" value="Alpha-catenin/vinculin-like"/>
    <property type="match status" value="5"/>
</dbReference>
<dbReference type="GO" id="GO:0016477">
    <property type="term" value="P:cell migration"/>
    <property type="evidence" value="ECO:0007669"/>
    <property type="project" value="TreeGrafter"/>
</dbReference>
<feature type="active site" description="Proton acceptor" evidence="12">
    <location>
        <position position="51"/>
    </location>
</feature>
<dbReference type="SUPFAM" id="SSF47220">
    <property type="entry name" value="alpha-catenin/vinculin-like"/>
    <property type="match status" value="4"/>
</dbReference>
<reference evidence="14" key="1">
    <citation type="journal article" date="2020" name="J Insects Food Feed">
        <title>The yellow mealworm (Tenebrio molitor) genome: a resource for the emerging insects as food and feed industry.</title>
        <authorList>
            <person name="Eriksson T."/>
            <person name="Andere A."/>
            <person name="Kelstrup H."/>
            <person name="Emery V."/>
            <person name="Picard C."/>
        </authorList>
    </citation>
    <scope>NUCLEOTIDE SEQUENCE</scope>
    <source>
        <strain evidence="14">Stoneville</strain>
        <tissue evidence="14">Whole head</tissue>
    </source>
</reference>
<evidence type="ECO:0000256" key="8">
    <source>
        <dbReference type="ARBA" id="ARBA00022889"/>
    </source>
</evidence>
<keyword evidence="15" id="KW-1185">Reference proteome</keyword>
<dbReference type="SUPFAM" id="SSF143724">
    <property type="entry name" value="PHP14-like"/>
    <property type="match status" value="1"/>
</dbReference>
<reference evidence="14" key="2">
    <citation type="submission" date="2021-08" db="EMBL/GenBank/DDBJ databases">
        <authorList>
            <person name="Eriksson T."/>
        </authorList>
    </citation>
    <scope>NUCLEOTIDE SEQUENCE</scope>
    <source>
        <strain evidence="14">Stoneville</strain>
        <tissue evidence="14">Whole head</tissue>
    </source>
</reference>
<evidence type="ECO:0000256" key="3">
    <source>
        <dbReference type="ARBA" id="ARBA00004496"/>
    </source>
</evidence>
<dbReference type="GO" id="GO:0007548">
    <property type="term" value="P:sex differentiation"/>
    <property type="evidence" value="ECO:0007669"/>
    <property type="project" value="UniProtKB-KW"/>
</dbReference>
<keyword evidence="7" id="KW-0221">Differentiation</keyword>
<sequence length="1013" mass="113699">MADVVIPQVPDVDIDPKGVFKYILIKLTVPNTDGKLEEKNIVRGYASCPYHSDINDKVTEELQNLKSSKVIRDWRSKVLGGGRINHDSNAKDLKVYGYSQGYGKADHQVAVDILKKKYCDYNVTWSDEGSVERQLRPLVIHVTTLVKSETPRKKKGKLKSMDAIVLVTAVERAIKNFIEKGEQIANENPDFSKEMLAAVEEVRTTGNAMSVASREFAQSPCDSQKRNEMVKAARNLLSAVTRLLILADMIDVQLLLKSIQVVEDNLENVRNAKNPDELAQHLKLYNRNARELLTQAGRRQQELTDPRTRDDLAAARAVLKTSHTMLLTASRAYLAHPDVPAAKDNRDRVLKQVCEAVSTINDVAQGRTPKLGSGIPEGPGKLATSFDKFDTKGGLNYNEVRTKAKLQQQLEELINGAILISEADNIKDERKQRIVDGCNAVREALQGLLTHSMKTAGGTNKEVDRAMDTMTRKTRDLRRQLRKALTDRISDSFLGPNTPLLAMVKAAESGNAQEVETCATAFNEHCKKLFEVANQVCEMSNNEDGIKMVRYAAAQLENLRPGVISAAKLLAVQPHSSAAKKNMEVFQQQWESQMQLLLDAVDDITTVDDVLSVLENNVFDDINQYLTALQEHDPAMLSRIRDSIQGRSNRICDVVTAEMDNFEPCTYTKRVLEAIKVLNEEIIPEFNKKTEMVVQDLVKTPNKEIDENEFIDATRLVYDGVREVRRAVLLNRADEDLDPEEVELEHNYVATNTLVKSIVQTNEITREENSEEMSGITVVREAMSKLPEEKKHKIMEQVEKFQDEKLTFDREVDKWDDHGNDIVALAKYMCIIMMQMTDFIRQRGPLKSTADVIHAAKNISTAGTKLDKLTRQIAEQCPESSSKKDLLAYIERVALYSHQINIIAKVKADVQNTNEDLIVASVESATSLIENAKNLMNAVVLTVKASYVASTKYSRQATSSTLVVWKMKAPKKKPLVRLEKPTEVRAIVRKASQKKPQNPVKVLSEFHTSIEIV</sequence>
<dbReference type="Gene3D" id="6.10.250.2510">
    <property type="match status" value="1"/>
</dbReference>
<dbReference type="GO" id="GO:0030154">
    <property type="term" value="P:cell differentiation"/>
    <property type="evidence" value="ECO:0007669"/>
    <property type="project" value="UniProtKB-KW"/>
</dbReference>
<evidence type="ECO:0000256" key="12">
    <source>
        <dbReference type="PIRSR" id="PIRSR607702-1"/>
    </source>
</evidence>
<dbReference type="PRINTS" id="PR00805">
    <property type="entry name" value="ALPHACATENIN"/>
</dbReference>
<evidence type="ECO:0000256" key="9">
    <source>
        <dbReference type="ARBA" id="ARBA00022928"/>
    </source>
</evidence>
<dbReference type="PANTHER" id="PTHR18914">
    <property type="entry name" value="ALPHA CATENIN"/>
    <property type="match status" value="1"/>
</dbReference>
<evidence type="ECO:0000256" key="5">
    <source>
        <dbReference type="ARBA" id="ARBA00010971"/>
    </source>
</evidence>
<dbReference type="Pfam" id="PF01044">
    <property type="entry name" value="Vinculin"/>
    <property type="match status" value="1"/>
</dbReference>
<evidence type="ECO:0000313" key="14">
    <source>
        <dbReference type="EMBL" id="KAH0814527.1"/>
    </source>
</evidence>
<evidence type="ECO:0000256" key="1">
    <source>
        <dbReference type="ARBA" id="ARBA00002508"/>
    </source>
</evidence>
<dbReference type="InterPro" id="IPR007702">
    <property type="entry name" value="Janus"/>
</dbReference>
<evidence type="ECO:0000256" key="11">
    <source>
        <dbReference type="ARBA" id="ARBA00068494"/>
    </source>
</evidence>
<name>A0A8J6HHM9_TENMO</name>
<keyword evidence="9" id="KW-0726">Sexual differentiation</keyword>
<organism evidence="14 15">
    <name type="scientific">Tenebrio molitor</name>
    <name type="common">Yellow mealworm beetle</name>
    <dbReference type="NCBI Taxonomy" id="7067"/>
    <lineage>
        <taxon>Eukaryota</taxon>
        <taxon>Metazoa</taxon>
        <taxon>Ecdysozoa</taxon>
        <taxon>Arthropoda</taxon>
        <taxon>Hexapoda</taxon>
        <taxon>Insecta</taxon>
        <taxon>Pterygota</taxon>
        <taxon>Neoptera</taxon>
        <taxon>Endopterygota</taxon>
        <taxon>Coleoptera</taxon>
        <taxon>Polyphaga</taxon>
        <taxon>Cucujiformia</taxon>
        <taxon>Tenebrionidae</taxon>
        <taxon>Tenebrio</taxon>
    </lineage>
</organism>
<dbReference type="Gene3D" id="3.50.20.20">
    <property type="entry name" value="Janus/Ocnus"/>
    <property type="match status" value="1"/>
</dbReference>
<evidence type="ECO:0000256" key="10">
    <source>
        <dbReference type="ARBA" id="ARBA00022949"/>
    </source>
</evidence>
<feature type="binding site" evidence="13">
    <location>
        <position position="21"/>
    </location>
    <ligand>
        <name>substrate</name>
    </ligand>
</feature>
<evidence type="ECO:0000256" key="7">
    <source>
        <dbReference type="ARBA" id="ARBA00022782"/>
    </source>
</evidence>
<dbReference type="Proteomes" id="UP000719412">
    <property type="component" value="Unassembled WGS sequence"/>
</dbReference>
<dbReference type="EMBL" id="JABDTM020024208">
    <property type="protein sequence ID" value="KAH0814527.1"/>
    <property type="molecule type" value="Genomic_DNA"/>
</dbReference>
<evidence type="ECO:0000256" key="2">
    <source>
        <dbReference type="ARBA" id="ARBA00004282"/>
    </source>
</evidence>
<dbReference type="FunFam" id="3.50.20.20:FF:000001">
    <property type="entry name" value="14 kDa phosphohistidine phosphatase"/>
    <property type="match status" value="1"/>
</dbReference>
<dbReference type="InterPro" id="IPR038596">
    <property type="entry name" value="Janus_sf"/>
</dbReference>
<dbReference type="GO" id="GO:0051015">
    <property type="term" value="F:actin filament binding"/>
    <property type="evidence" value="ECO:0007669"/>
    <property type="project" value="InterPro"/>
</dbReference>
<comment type="similarity">
    <text evidence="4">Belongs to the vinculin/alpha-catenin family.</text>
</comment>
<comment type="similarity">
    <text evidence="5">Belongs to the janus family.</text>
</comment>
<protein>
    <recommendedName>
        <fullName evidence="11">Sex-regulated protein janus-A</fullName>
    </recommendedName>
</protein>
<comment type="function">
    <text evidence="1">JanA and janB regulate somatic sex differentiation.</text>
</comment>
<dbReference type="AlphaFoldDB" id="A0A8J6HHM9"/>
<keyword evidence="10" id="KW-0965">Cell junction</keyword>
<accession>A0A8J6HHM9</accession>
<dbReference type="GO" id="GO:0005737">
    <property type="term" value="C:cytoplasm"/>
    <property type="evidence" value="ECO:0007669"/>
    <property type="project" value="UniProtKB-SubCell"/>
</dbReference>
<dbReference type="InterPro" id="IPR036723">
    <property type="entry name" value="Alpha-catenin/vinculin-like_sf"/>
</dbReference>
<dbReference type="InterPro" id="IPR006077">
    <property type="entry name" value="Vinculin/catenin"/>
</dbReference>
<keyword evidence="8" id="KW-0130">Cell adhesion</keyword>
<comment type="subcellular location">
    <subcellularLocation>
        <location evidence="2">Cell junction</location>
    </subcellularLocation>
    <subcellularLocation>
        <location evidence="3">Cytoplasm</location>
    </subcellularLocation>
</comment>
<evidence type="ECO:0000256" key="6">
    <source>
        <dbReference type="ARBA" id="ARBA00022490"/>
    </source>
</evidence>
<dbReference type="GO" id="GO:0045296">
    <property type="term" value="F:cadherin binding"/>
    <property type="evidence" value="ECO:0007669"/>
    <property type="project" value="InterPro"/>
</dbReference>
<keyword evidence="6" id="KW-0963">Cytoplasm</keyword>
<evidence type="ECO:0000256" key="13">
    <source>
        <dbReference type="PIRSR" id="PIRSR607702-2"/>
    </source>
</evidence>
<dbReference type="PANTHER" id="PTHR18914:SF9">
    <property type="entry name" value="CATENIN ALPHA"/>
    <property type="match status" value="1"/>
</dbReference>